<gene>
    <name evidence="3" type="ORF">GCM10022226_15560</name>
</gene>
<dbReference type="Pfam" id="PF20703">
    <property type="entry name" value="nSTAND1"/>
    <property type="match status" value="1"/>
</dbReference>
<dbReference type="SMART" id="SM00028">
    <property type="entry name" value="TPR"/>
    <property type="match status" value="3"/>
</dbReference>
<dbReference type="InterPro" id="IPR011990">
    <property type="entry name" value="TPR-like_helical_dom_sf"/>
</dbReference>
<name>A0ABP7HLJ7_9ACTN</name>
<dbReference type="InterPro" id="IPR027417">
    <property type="entry name" value="P-loop_NTPase"/>
</dbReference>
<evidence type="ECO:0000256" key="1">
    <source>
        <dbReference type="PROSITE-ProRule" id="PRU00339"/>
    </source>
</evidence>
<protein>
    <recommendedName>
        <fullName evidence="2">Novel STAND NTPase 1 domain-containing protein</fullName>
    </recommendedName>
</protein>
<dbReference type="Pfam" id="PF14559">
    <property type="entry name" value="TPR_19"/>
    <property type="match status" value="1"/>
</dbReference>
<evidence type="ECO:0000259" key="2">
    <source>
        <dbReference type="Pfam" id="PF20703"/>
    </source>
</evidence>
<evidence type="ECO:0000313" key="4">
    <source>
        <dbReference type="Proteomes" id="UP001500888"/>
    </source>
</evidence>
<feature type="repeat" description="TPR" evidence="1">
    <location>
        <begin position="512"/>
        <end position="545"/>
    </location>
</feature>
<comment type="caution">
    <text evidence="3">The sequence shown here is derived from an EMBL/GenBank/DDBJ whole genome shotgun (WGS) entry which is preliminary data.</text>
</comment>
<reference evidence="4" key="1">
    <citation type="journal article" date="2019" name="Int. J. Syst. Evol. Microbiol.">
        <title>The Global Catalogue of Microorganisms (GCM) 10K type strain sequencing project: providing services to taxonomists for standard genome sequencing and annotation.</title>
        <authorList>
            <consortium name="The Broad Institute Genomics Platform"/>
            <consortium name="The Broad Institute Genome Sequencing Center for Infectious Disease"/>
            <person name="Wu L."/>
            <person name="Ma J."/>
        </authorList>
    </citation>
    <scope>NUCLEOTIDE SEQUENCE [LARGE SCALE GENOMIC DNA]</scope>
    <source>
        <strain evidence="4">JCM 16908</strain>
    </source>
</reference>
<accession>A0ABP7HLJ7</accession>
<keyword evidence="4" id="KW-1185">Reference proteome</keyword>
<proteinExistence type="predicted"/>
<feature type="domain" description="Novel STAND NTPase 1" evidence="2">
    <location>
        <begin position="11"/>
        <end position="245"/>
    </location>
</feature>
<dbReference type="InterPro" id="IPR019734">
    <property type="entry name" value="TPR_rpt"/>
</dbReference>
<dbReference type="Gene3D" id="1.25.40.10">
    <property type="entry name" value="Tetratricopeptide repeat domain"/>
    <property type="match status" value="1"/>
</dbReference>
<dbReference type="RefSeq" id="WP_344936078.1">
    <property type="nucleotide sequence ID" value="NZ_BAAAZR010000002.1"/>
</dbReference>
<evidence type="ECO:0000313" key="3">
    <source>
        <dbReference type="EMBL" id="GAA3797060.1"/>
    </source>
</evidence>
<organism evidence="3 4">
    <name type="scientific">Sphaerisporangium flaviroseum</name>
    <dbReference type="NCBI Taxonomy" id="509199"/>
    <lineage>
        <taxon>Bacteria</taxon>
        <taxon>Bacillati</taxon>
        <taxon>Actinomycetota</taxon>
        <taxon>Actinomycetes</taxon>
        <taxon>Streptosporangiales</taxon>
        <taxon>Streptosporangiaceae</taxon>
        <taxon>Sphaerisporangium</taxon>
    </lineage>
</organism>
<dbReference type="Gene3D" id="3.40.50.300">
    <property type="entry name" value="P-loop containing nucleotide triphosphate hydrolases"/>
    <property type="match status" value="1"/>
</dbReference>
<dbReference type="PROSITE" id="PS50005">
    <property type="entry name" value="TPR"/>
    <property type="match status" value="1"/>
</dbReference>
<sequence>MIGREAGDERPYVGPVPYGFHDATKFFGRARVAAEIHDLWEATQLVVLYGPRGSGKTSLLRAGVLPRVDLGDAHLLPVGRVARGAGGVTPDQGWGNVHVFSLLSHWFPDERPADLSGATLTAFLHDIPARYGSDGDPLTVLAAIDQFEELYTAYPSRWPERADFMEQLLSSLSDHPQLHVLLLLREEHLADLLADEARLVQFGQRRRRLPPLQQNEAFQAITGPLGRTQRFFAPGEALRLAHDLASISLPDGMGTEVQVTGQFVDPLRLQIVCSATWTGLARDLHQIEVPHIPPLSRLRDELAAWYRRMVAEVAAQLGMPVDTLFSWVASTFVEEARRTRTAWEGPATTRGMPNEVVRALRSRQVLTEERHLGGRWYGLGSDRFAEAALRAAPRRDQALVRYRHLAAAEDAWVQGALAAARHRCRLGLQTPSEAGVHIDLLALLGHMCFVDGALTEAAGHLEQALAHAHTIGDVQRIGGLSADLGRAFRQAGDMEGTLAVLHRAIALDIDDPRLLREFGGSLQATGRYEDALRAYGRSLQMEPASYDVRLAHADVLIDLGRYEEALDSSKLAADLADSPSSLVRARAVAKLAGERLSQMS</sequence>
<dbReference type="InterPro" id="IPR049052">
    <property type="entry name" value="nSTAND1"/>
</dbReference>
<dbReference type="EMBL" id="BAAAZR010000002">
    <property type="protein sequence ID" value="GAA3797060.1"/>
    <property type="molecule type" value="Genomic_DNA"/>
</dbReference>
<dbReference type="SUPFAM" id="SSF52540">
    <property type="entry name" value="P-loop containing nucleoside triphosphate hydrolases"/>
    <property type="match status" value="1"/>
</dbReference>
<dbReference type="Proteomes" id="UP001500888">
    <property type="component" value="Unassembled WGS sequence"/>
</dbReference>
<dbReference type="SUPFAM" id="SSF48452">
    <property type="entry name" value="TPR-like"/>
    <property type="match status" value="1"/>
</dbReference>
<keyword evidence="1" id="KW-0802">TPR repeat</keyword>